<evidence type="ECO:0008006" key="3">
    <source>
        <dbReference type="Google" id="ProtNLM"/>
    </source>
</evidence>
<accession>A0A813XEA5</accession>
<organism evidence="1 2">
    <name type="scientific">Brachionus calyciflorus</name>
    <dbReference type="NCBI Taxonomy" id="104777"/>
    <lineage>
        <taxon>Eukaryota</taxon>
        <taxon>Metazoa</taxon>
        <taxon>Spiralia</taxon>
        <taxon>Gnathifera</taxon>
        <taxon>Rotifera</taxon>
        <taxon>Eurotatoria</taxon>
        <taxon>Monogononta</taxon>
        <taxon>Pseudotrocha</taxon>
        <taxon>Ploima</taxon>
        <taxon>Brachionidae</taxon>
        <taxon>Brachionus</taxon>
    </lineage>
</organism>
<name>A0A813XEA5_9BILA</name>
<gene>
    <name evidence="1" type="ORF">OXX778_LOCUS9853</name>
</gene>
<sequence>IAFLIGAGFDHELVAGFVNSKRCNIEQKPYRAKASKGVKASNTDEINLDNEFGLTEDGQPFVLFDSKDNDRIIGFCSPIGLEILSKAKRLHSDGTFKCTPRLYYQTFCIHVWFLEQMFPCLFVLLKEKSESIYRKMLTLLKEACFERGIVLNPDTLVTDFEIASIKAFRFHFTSIKVLGFYFNYAQSIRRNVDILGLKIPYSSNDEIQFLIKSSIALSVVDVVVMKSSYLQRILM</sequence>
<evidence type="ECO:0000313" key="1">
    <source>
        <dbReference type="EMBL" id="CAF0869379.1"/>
    </source>
</evidence>
<feature type="non-terminal residue" evidence="1">
    <location>
        <position position="1"/>
    </location>
</feature>
<dbReference type="Proteomes" id="UP000663879">
    <property type="component" value="Unassembled WGS sequence"/>
</dbReference>
<dbReference type="EMBL" id="CAJNOC010001492">
    <property type="protein sequence ID" value="CAF0869379.1"/>
    <property type="molecule type" value="Genomic_DNA"/>
</dbReference>
<keyword evidence="2" id="KW-1185">Reference proteome</keyword>
<comment type="caution">
    <text evidence="1">The sequence shown here is derived from an EMBL/GenBank/DDBJ whole genome shotgun (WGS) entry which is preliminary data.</text>
</comment>
<reference evidence="1" key="1">
    <citation type="submission" date="2021-02" db="EMBL/GenBank/DDBJ databases">
        <authorList>
            <person name="Nowell W R."/>
        </authorList>
    </citation>
    <scope>NUCLEOTIDE SEQUENCE</scope>
    <source>
        <strain evidence="1">Ploen Becks lab</strain>
    </source>
</reference>
<dbReference type="AlphaFoldDB" id="A0A813XEA5"/>
<proteinExistence type="predicted"/>
<evidence type="ECO:0000313" key="2">
    <source>
        <dbReference type="Proteomes" id="UP000663879"/>
    </source>
</evidence>
<protein>
    <recommendedName>
        <fullName evidence="3">MULE transposase domain-containing protein</fullName>
    </recommendedName>
</protein>
<dbReference type="OrthoDB" id="93990at2759"/>